<dbReference type="AlphaFoldDB" id="A0A839E4B5"/>
<dbReference type="Proteomes" id="UP000569329">
    <property type="component" value="Unassembled WGS sequence"/>
</dbReference>
<protein>
    <submittedName>
        <fullName evidence="1">Uncharacterized protein</fullName>
    </submittedName>
</protein>
<accession>A0A839E4B5</accession>
<dbReference type="EMBL" id="JACGWZ010000012">
    <property type="protein sequence ID" value="MBA8827880.1"/>
    <property type="molecule type" value="Genomic_DNA"/>
</dbReference>
<dbReference type="EMBL" id="JACGWZ010000014">
    <property type="protein sequence ID" value="MBA8827914.1"/>
    <property type="molecule type" value="Genomic_DNA"/>
</dbReference>
<evidence type="ECO:0000313" key="1">
    <source>
        <dbReference type="EMBL" id="MBA8827880.1"/>
    </source>
</evidence>
<proteinExistence type="predicted"/>
<evidence type="ECO:0000313" key="2">
    <source>
        <dbReference type="EMBL" id="MBA8827914.1"/>
    </source>
</evidence>
<dbReference type="RefSeq" id="WP_182547030.1">
    <property type="nucleotide sequence ID" value="NZ_JACGWZ010000012.1"/>
</dbReference>
<organism evidence="1 3">
    <name type="scientific">Halosaccharopolyspora lacisalsi</name>
    <dbReference type="NCBI Taxonomy" id="1000566"/>
    <lineage>
        <taxon>Bacteria</taxon>
        <taxon>Bacillati</taxon>
        <taxon>Actinomycetota</taxon>
        <taxon>Actinomycetes</taxon>
        <taxon>Pseudonocardiales</taxon>
        <taxon>Pseudonocardiaceae</taxon>
        <taxon>Halosaccharopolyspora</taxon>
    </lineage>
</organism>
<comment type="caution">
    <text evidence="1">The sequence shown here is derived from an EMBL/GenBank/DDBJ whole genome shotgun (WGS) entry which is preliminary data.</text>
</comment>
<name>A0A839E4B5_9PSEU</name>
<reference evidence="1 3" key="1">
    <citation type="submission" date="2020-07" db="EMBL/GenBank/DDBJ databases">
        <title>Sequencing the genomes of 1000 actinobacteria strains.</title>
        <authorList>
            <person name="Klenk H.-P."/>
        </authorList>
    </citation>
    <scope>NUCLEOTIDE SEQUENCE [LARGE SCALE GENOMIC DNA]</scope>
    <source>
        <strain evidence="1 3">DSM 45975</strain>
    </source>
</reference>
<evidence type="ECO:0000313" key="3">
    <source>
        <dbReference type="Proteomes" id="UP000569329"/>
    </source>
</evidence>
<sequence>MDDAATNTVSVPYGDARFVAAALHGLTQMITRYPVSTPENRAVTSINIALLSRAAYVIDHAIRRDCDTDGTTPSEVADWRHELRSIYDNTPTYTESELPEFINDQTVPGRVETYNQHCYSAYPDGDYGTPDEARAFAYKILAAANYHEYLTSSQAGA</sequence>
<gene>
    <name evidence="1" type="ORF">FHX42_005287</name>
    <name evidence="2" type="ORF">FHX42_005321</name>
</gene>
<keyword evidence="3" id="KW-1185">Reference proteome</keyword>